<protein>
    <submittedName>
        <fullName evidence="1">Uncharacterized protein</fullName>
    </submittedName>
</protein>
<dbReference type="GO" id="GO:0003723">
    <property type="term" value="F:RNA binding"/>
    <property type="evidence" value="ECO:0007669"/>
    <property type="project" value="TreeGrafter"/>
</dbReference>
<dbReference type="EMBL" id="OU594945">
    <property type="protein sequence ID" value="CAG9289089.1"/>
    <property type="molecule type" value="Genomic_DNA"/>
</dbReference>
<proteinExistence type="predicted"/>
<dbReference type="PANTHER" id="PTHR43191:SF7">
    <property type="entry name" value="OBP33PEP LIKE PROTEIN"/>
    <property type="match status" value="1"/>
</dbReference>
<dbReference type="AlphaFoldDB" id="A0A8J9X726"/>
<dbReference type="Gene3D" id="3.40.1280.10">
    <property type="match status" value="1"/>
</dbReference>
<organism evidence="1">
    <name type="scientific">Phaeodactylum tricornutum</name>
    <name type="common">Diatom</name>
    <dbReference type="NCBI Taxonomy" id="2850"/>
    <lineage>
        <taxon>Eukaryota</taxon>
        <taxon>Sar</taxon>
        <taxon>Stramenopiles</taxon>
        <taxon>Ochrophyta</taxon>
        <taxon>Bacillariophyta</taxon>
        <taxon>Bacillariophyceae</taxon>
        <taxon>Bacillariophycidae</taxon>
        <taxon>Naviculales</taxon>
        <taxon>Phaeodactylaceae</taxon>
        <taxon>Phaeodactylum</taxon>
    </lineage>
</organism>
<accession>A0A8J9X726</accession>
<evidence type="ECO:0000313" key="1">
    <source>
        <dbReference type="EMBL" id="CAG9289089.1"/>
    </source>
</evidence>
<dbReference type="InterPro" id="IPR029028">
    <property type="entry name" value="Alpha/beta_knot_MTases"/>
</dbReference>
<dbReference type="PANTHER" id="PTHR43191">
    <property type="entry name" value="RRNA METHYLTRANSFERASE 3"/>
    <property type="match status" value="1"/>
</dbReference>
<dbReference type="InterPro" id="IPR051259">
    <property type="entry name" value="rRNA_Methyltransferase"/>
</dbReference>
<dbReference type="InterPro" id="IPR029026">
    <property type="entry name" value="tRNA_m1G_MTases_N"/>
</dbReference>
<dbReference type="SUPFAM" id="SSF75217">
    <property type="entry name" value="alpha/beta knot"/>
    <property type="match status" value="1"/>
</dbReference>
<gene>
    <name evidence="1" type="ORF">PTTT1_LOCUS40547</name>
</gene>
<reference evidence="1" key="1">
    <citation type="submission" date="2022-02" db="EMBL/GenBank/DDBJ databases">
        <authorList>
            <person name="Giguere J D."/>
        </authorList>
    </citation>
    <scope>NUCLEOTIDE SEQUENCE</scope>
    <source>
        <strain evidence="1">CCAP 1055/1</strain>
    </source>
</reference>
<name>A0A8J9X726_PHATR</name>
<sequence length="261" mass="28297">METPASNCSPKIYLMIENPSKSTSLGPIFRCASAFGVKIIVVVGYAQCSVDGSHGASRHLEIIPFPTAEQASQYLRDECGCTSIIGLLGAAPGDYSEDGSLVVARNALAELSTFQEEAEVVLGTSYPIHCYDFSKTGNTCIVLSRLRAGVQLTLAQHCDAFIHVPHIPLHCETVPPPLLDIHSTLSIALFHASASLCVTERWFNGHKYDVENLAKTQRDDLDDMKSLYRLEQKQGLEEAIEHALDYNSLAALLGAGDDESS</sequence>
<dbReference type="Proteomes" id="UP000836788">
    <property type="component" value="Chromosome 4"/>
</dbReference>